<keyword evidence="1" id="KW-0732">Signal</keyword>
<dbReference type="Pfam" id="PF07484">
    <property type="entry name" value="Collar"/>
    <property type="match status" value="1"/>
</dbReference>
<protein>
    <submittedName>
        <fullName evidence="3">Tail fiber protein</fullName>
    </submittedName>
</protein>
<proteinExistence type="predicted"/>
<accession>A0A4Q9BA05</accession>
<gene>
    <name evidence="3" type="ORF">EWU20_08450</name>
</gene>
<dbReference type="AlphaFoldDB" id="A0A4Q9BA05"/>
<dbReference type="InterPro" id="IPR011083">
    <property type="entry name" value="Phage_tail_collar_dom"/>
</dbReference>
<dbReference type="OrthoDB" id="9810174at2"/>
<dbReference type="Proteomes" id="UP000293583">
    <property type="component" value="Unassembled WGS sequence"/>
</dbReference>
<feature type="signal peptide" evidence="1">
    <location>
        <begin position="1"/>
        <end position="22"/>
    </location>
</feature>
<sequence length="297" mass="31498">MKKSLSLFLVLLCFLSTHFLNAQTSVTSSGMSIQGIARDVNNEALANFDQLNLKFEVYYLLGSSTTPTVFITAIATVKTDNFGVFSYVLDIDQNQYNLISNNASYLKVSASNVVFSDEKLRSVPYAVFAQNGVPTGSIMPFIGANAPSGWLLCDGSAIPSGSYYDNLKALAGTNTPNLKGLFLRGSGVQSAYPGKEGPALKVVQQDDVKAHSHAIALTSSSNGAHNHTVDFGNDDFNSNGGSNSNGLVRDTTGPNNRSLITNTAASHAHSVNGESAVNGSALETRPINFGVNYIIKI</sequence>
<keyword evidence="4" id="KW-1185">Reference proteome</keyword>
<dbReference type="SUPFAM" id="SSF88874">
    <property type="entry name" value="Receptor-binding domain of short tail fibre protein gp12"/>
    <property type="match status" value="1"/>
</dbReference>
<reference evidence="3 4" key="1">
    <citation type="submission" date="2019-02" db="EMBL/GenBank/DDBJ databases">
        <title>Genome of a new Bacteroidetes strain.</title>
        <authorList>
            <person name="Pitt A."/>
        </authorList>
    </citation>
    <scope>NUCLEOTIDE SEQUENCE [LARGE SCALE GENOMIC DNA]</scope>
    <source>
        <strain evidence="3 4">103A-SOEBACH</strain>
    </source>
</reference>
<comment type="caution">
    <text evidence="3">The sequence shown here is derived from an EMBL/GenBank/DDBJ whole genome shotgun (WGS) entry which is preliminary data.</text>
</comment>
<name>A0A4Q9BA05_9BACT</name>
<organism evidence="3 4">
    <name type="scientific">Aquirufa antheringensis</name>
    <dbReference type="NCBI Taxonomy" id="2516559"/>
    <lineage>
        <taxon>Bacteria</taxon>
        <taxon>Pseudomonadati</taxon>
        <taxon>Bacteroidota</taxon>
        <taxon>Cytophagia</taxon>
        <taxon>Cytophagales</taxon>
        <taxon>Flectobacillaceae</taxon>
        <taxon>Aquirufa</taxon>
    </lineage>
</organism>
<evidence type="ECO:0000313" key="3">
    <source>
        <dbReference type="EMBL" id="TBH71851.1"/>
    </source>
</evidence>
<dbReference type="EMBL" id="SEWY01000004">
    <property type="protein sequence ID" value="TBH71851.1"/>
    <property type="molecule type" value="Genomic_DNA"/>
</dbReference>
<dbReference type="Gene3D" id="3.90.1340.10">
    <property type="entry name" value="Phage tail collar domain"/>
    <property type="match status" value="1"/>
</dbReference>
<evidence type="ECO:0000313" key="4">
    <source>
        <dbReference type="Proteomes" id="UP000293583"/>
    </source>
</evidence>
<evidence type="ECO:0000259" key="2">
    <source>
        <dbReference type="Pfam" id="PF07484"/>
    </source>
</evidence>
<dbReference type="RefSeq" id="WP_130923487.1">
    <property type="nucleotide sequence ID" value="NZ_JAANOL010000001.1"/>
</dbReference>
<dbReference type="InterPro" id="IPR037053">
    <property type="entry name" value="Phage_tail_collar_dom_sf"/>
</dbReference>
<evidence type="ECO:0000256" key="1">
    <source>
        <dbReference type="SAM" id="SignalP"/>
    </source>
</evidence>
<feature type="domain" description="Phage tail collar" evidence="2">
    <location>
        <begin position="136"/>
        <end position="180"/>
    </location>
</feature>
<feature type="chain" id="PRO_5020935529" evidence="1">
    <location>
        <begin position="23"/>
        <end position="297"/>
    </location>
</feature>